<protein>
    <submittedName>
        <fullName evidence="2">Pyridoxamine 5'-phosphate oxidase family protein</fullName>
    </submittedName>
</protein>
<name>A0ABX7T6W4_9SPHN</name>
<sequence length="208" mass="22952">MSEQPEQAFLNDLSLSLAEGWKLLGRGSKDRKSPLHTPCVGTISPTGLPRQRIMVLREARKDDRLLRFHTDNRAGKTDDIAEDAPISVLGYHPGAKIQLRLSGTARIETDSAAADKAWSETSLFGKRCYLAEPGPGAATDKPISGLASDLEGRKPNEEEVLPGRPNFAVLLAEIEQIEWLYLAHTGHRRALFSWDATATEWTGQWLVP</sequence>
<dbReference type="PANTHER" id="PTHR34818">
    <property type="entry name" value="PROTEIN BLI-3"/>
    <property type="match status" value="1"/>
</dbReference>
<proteinExistence type="predicted"/>
<gene>
    <name evidence="2" type="ORF">J4G78_00935</name>
</gene>
<dbReference type="Pfam" id="PF12766">
    <property type="entry name" value="Pyridox_oxase_2"/>
    <property type="match status" value="1"/>
</dbReference>
<evidence type="ECO:0000313" key="2">
    <source>
        <dbReference type="EMBL" id="QTD56204.1"/>
    </source>
</evidence>
<dbReference type="RefSeq" id="WP_207988026.1">
    <property type="nucleotide sequence ID" value="NZ_CP071794.1"/>
</dbReference>
<dbReference type="InterPro" id="IPR012349">
    <property type="entry name" value="Split_barrel_FMN-bd"/>
</dbReference>
<reference evidence="2 3" key="1">
    <citation type="submission" date="2021-03" db="EMBL/GenBank/DDBJ databases">
        <title>Complete genome of Parasphingorhabdus_sp.JHSY0214.</title>
        <authorList>
            <person name="Yoo J.H."/>
            <person name="Bae J.W."/>
        </authorList>
    </citation>
    <scope>NUCLEOTIDE SEQUENCE [LARGE SCALE GENOMIC DNA]</scope>
    <source>
        <strain evidence="2 3">JHSY0214</strain>
    </source>
</reference>
<dbReference type="InterPro" id="IPR024624">
    <property type="entry name" value="Pyridox_Oxase_Alr4036_FMN-bd"/>
</dbReference>
<dbReference type="Gene3D" id="2.30.110.10">
    <property type="entry name" value="Electron Transport, Fmn-binding Protein, Chain A"/>
    <property type="match status" value="1"/>
</dbReference>
<organism evidence="2 3">
    <name type="scientific">Parasphingorhabdus cellanae</name>
    <dbReference type="NCBI Taxonomy" id="2806553"/>
    <lineage>
        <taxon>Bacteria</taxon>
        <taxon>Pseudomonadati</taxon>
        <taxon>Pseudomonadota</taxon>
        <taxon>Alphaproteobacteria</taxon>
        <taxon>Sphingomonadales</taxon>
        <taxon>Sphingomonadaceae</taxon>
        <taxon>Parasphingorhabdus</taxon>
    </lineage>
</organism>
<dbReference type="SUPFAM" id="SSF50475">
    <property type="entry name" value="FMN-binding split barrel"/>
    <property type="match status" value="1"/>
</dbReference>
<evidence type="ECO:0000313" key="3">
    <source>
        <dbReference type="Proteomes" id="UP000663923"/>
    </source>
</evidence>
<dbReference type="InterPro" id="IPR052917">
    <property type="entry name" value="Stress-Dev_Protein"/>
</dbReference>
<dbReference type="Proteomes" id="UP000663923">
    <property type="component" value="Chromosome"/>
</dbReference>
<dbReference type="EMBL" id="CP071794">
    <property type="protein sequence ID" value="QTD56204.1"/>
    <property type="molecule type" value="Genomic_DNA"/>
</dbReference>
<feature type="domain" description="Pyridoxamine 5'-phosphate oxidase Alr4036 family FMN-binding" evidence="1">
    <location>
        <begin position="31"/>
        <end position="107"/>
    </location>
</feature>
<dbReference type="PANTHER" id="PTHR34818:SF1">
    <property type="entry name" value="PROTEIN BLI-3"/>
    <property type="match status" value="1"/>
</dbReference>
<keyword evidence="3" id="KW-1185">Reference proteome</keyword>
<evidence type="ECO:0000259" key="1">
    <source>
        <dbReference type="Pfam" id="PF12766"/>
    </source>
</evidence>
<accession>A0ABX7T6W4</accession>